<evidence type="ECO:0000313" key="4">
    <source>
        <dbReference type="EMBL" id="KAG7096228.1"/>
    </source>
</evidence>
<dbReference type="GO" id="GO:0016491">
    <property type="term" value="F:oxidoreductase activity"/>
    <property type="evidence" value="ECO:0007669"/>
    <property type="project" value="UniProtKB-KW"/>
</dbReference>
<dbReference type="EMBL" id="CM032182">
    <property type="protein sequence ID" value="KAG7096228.1"/>
    <property type="molecule type" value="Genomic_DNA"/>
</dbReference>
<protein>
    <recommendedName>
        <fullName evidence="3">NADP-dependent oxidoreductase domain-containing protein</fullName>
    </recommendedName>
</protein>
<evidence type="ECO:0000313" key="5">
    <source>
        <dbReference type="Proteomes" id="UP001049176"/>
    </source>
</evidence>
<dbReference type="KEGG" id="more:E1B28_003680"/>
<dbReference type="InterPro" id="IPR050523">
    <property type="entry name" value="AKR_Detox_Biosynth"/>
</dbReference>
<name>A0A9P7UX62_9AGAR</name>
<comment type="similarity">
    <text evidence="2">Belongs to the aldo/keto reductase family. Aldo/keto reductase 2 subfamily.</text>
</comment>
<dbReference type="Proteomes" id="UP001049176">
    <property type="component" value="Chromosome 2"/>
</dbReference>
<gene>
    <name evidence="4" type="ORF">E1B28_003680</name>
</gene>
<organism evidence="4 5">
    <name type="scientific">Marasmius oreades</name>
    <name type="common">fairy-ring Marasmius</name>
    <dbReference type="NCBI Taxonomy" id="181124"/>
    <lineage>
        <taxon>Eukaryota</taxon>
        <taxon>Fungi</taxon>
        <taxon>Dikarya</taxon>
        <taxon>Basidiomycota</taxon>
        <taxon>Agaricomycotina</taxon>
        <taxon>Agaricomycetes</taxon>
        <taxon>Agaricomycetidae</taxon>
        <taxon>Agaricales</taxon>
        <taxon>Marasmiineae</taxon>
        <taxon>Marasmiaceae</taxon>
        <taxon>Marasmius</taxon>
    </lineage>
</organism>
<accession>A0A9P7UX62</accession>
<dbReference type="InterPro" id="IPR036812">
    <property type="entry name" value="NAD(P)_OxRdtase_dom_sf"/>
</dbReference>
<dbReference type="AlphaFoldDB" id="A0A9P7UX62"/>
<proteinExistence type="inferred from homology"/>
<dbReference type="Pfam" id="PF00248">
    <property type="entry name" value="Aldo_ket_red"/>
    <property type="match status" value="1"/>
</dbReference>
<feature type="domain" description="NADP-dependent oxidoreductase" evidence="3">
    <location>
        <begin position="30"/>
        <end position="341"/>
    </location>
</feature>
<evidence type="ECO:0000256" key="1">
    <source>
        <dbReference type="ARBA" id="ARBA00023002"/>
    </source>
</evidence>
<comment type="caution">
    <text evidence="4">The sequence shown here is derived from an EMBL/GenBank/DDBJ whole genome shotgun (WGS) entry which is preliminary data.</text>
</comment>
<dbReference type="InterPro" id="IPR023210">
    <property type="entry name" value="NADP_OxRdtase_dom"/>
</dbReference>
<dbReference type="GeneID" id="66072756"/>
<dbReference type="RefSeq" id="XP_043012698.1">
    <property type="nucleotide sequence ID" value="XM_043148106.1"/>
</dbReference>
<dbReference type="Gene3D" id="3.20.20.100">
    <property type="entry name" value="NADP-dependent oxidoreductase domain"/>
    <property type="match status" value="1"/>
</dbReference>
<evidence type="ECO:0000259" key="3">
    <source>
        <dbReference type="Pfam" id="PF00248"/>
    </source>
</evidence>
<dbReference type="OrthoDB" id="48988at2759"/>
<dbReference type="SUPFAM" id="SSF51430">
    <property type="entry name" value="NAD(P)-linked oxidoreductase"/>
    <property type="match status" value="1"/>
</dbReference>
<keyword evidence="5" id="KW-1185">Reference proteome</keyword>
<sequence length="383" mass="43153">MSLWTPAPEPPTKLGYLRTLSSRAGISVSPLCLGAMSIGDQWSDYMGPMDKESSFKLLDAYFDMGGNFIDTANSYQDESSEKFIGEWAEKRDIRDQLVIATKYTMNWKRGSTDIAQKANYVGNHVKSLQISVEASLKKLRTSYIDILYLHWWDWNTSVEEVMDSLHHLVAQGKVLYLGISASPAWVVAQANTYARCMGKTPFVIYQGLWSVKDRDLEREIIPLARSFGMAIAPWGVLCQGKLLSEADIKRRQESGEGHSRIIKSDTWHQTEDEMRISRALETVAKEIGAKSVTAVAIAYVMQKTPYVFPVIGGRKVEHLVENLEALDIELSDENIKYLEGILPFHAGFPYTFIGDGTIEHFWLSNAFRHQKMPPPPVLGPVKN</sequence>
<keyword evidence="1" id="KW-0560">Oxidoreductase</keyword>
<dbReference type="PANTHER" id="PTHR43364">
    <property type="entry name" value="NADH-SPECIFIC METHYLGLYOXAL REDUCTASE-RELATED"/>
    <property type="match status" value="1"/>
</dbReference>
<reference evidence="4" key="1">
    <citation type="journal article" date="2021" name="Genome Biol. Evol.">
        <title>The assembled and annotated genome of the fairy-ring fungus Marasmius oreades.</title>
        <authorList>
            <person name="Hiltunen M."/>
            <person name="Ament-Velasquez S.L."/>
            <person name="Johannesson H."/>
        </authorList>
    </citation>
    <scope>NUCLEOTIDE SEQUENCE</scope>
    <source>
        <strain evidence="4">03SP1</strain>
    </source>
</reference>
<evidence type="ECO:0000256" key="2">
    <source>
        <dbReference type="ARBA" id="ARBA00038157"/>
    </source>
</evidence>
<dbReference type="PANTHER" id="PTHR43364:SF2">
    <property type="entry name" value="ARYL-ALCOHOL DEHYDROGENASE AAD10-RELATED"/>
    <property type="match status" value="1"/>
</dbReference>